<gene>
    <name evidence="3" type="ORF">GP486_003727</name>
</gene>
<proteinExistence type="predicted"/>
<protein>
    <recommendedName>
        <fullName evidence="5">HNH nuclease domain-containing protein</fullName>
    </recommendedName>
</protein>
<name>A0A9P8RQR9_9PEZI</name>
<dbReference type="AlphaFoldDB" id="A0A9P8RQR9"/>
<sequence length="293" mass="32495">MSVANRSVGRDVHVYDAKNPDTALGGLILTNGVTNANFYSMVEIFCIFDSSFFLRDEGGRTIQRDDSPLHPSKYYILTNGSITINNEGYLARAVSVASGTRLASFRDAVRERDKGCVVTGKVAVNAYKNNWVGFQAAHVFPLAYEQQWKDGNYSRWITIPAADGGTINSVQNGILLRSDIHARFDTYDFSIDPDDGYKIICFNLDGEGIAGKHLDQRFLGDPNRPVDQLLRWHFRQAVFANMRGAGEPIFECDFPPGSDMMGEIMSSPGAAGRMEFELFSRLAASNKENVIHS</sequence>
<feature type="domain" description="DUF7881" evidence="2">
    <location>
        <begin position="9"/>
        <end position="83"/>
    </location>
</feature>
<accession>A0A9P8RQR9</accession>
<dbReference type="Pfam" id="PF25324">
    <property type="entry name" value="DUF7881"/>
    <property type="match status" value="1"/>
</dbReference>
<dbReference type="InterPro" id="IPR057203">
    <property type="entry name" value="DUF7881"/>
</dbReference>
<evidence type="ECO:0008006" key="5">
    <source>
        <dbReference type="Google" id="ProtNLM"/>
    </source>
</evidence>
<organism evidence="3 4">
    <name type="scientific">Trichoglossum hirsutum</name>
    <dbReference type="NCBI Taxonomy" id="265104"/>
    <lineage>
        <taxon>Eukaryota</taxon>
        <taxon>Fungi</taxon>
        <taxon>Dikarya</taxon>
        <taxon>Ascomycota</taxon>
        <taxon>Pezizomycotina</taxon>
        <taxon>Geoglossomycetes</taxon>
        <taxon>Geoglossales</taxon>
        <taxon>Geoglossaceae</taxon>
        <taxon>Trichoglossum</taxon>
    </lineage>
</organism>
<keyword evidence="4" id="KW-1185">Reference proteome</keyword>
<dbReference type="Proteomes" id="UP000750711">
    <property type="component" value="Unassembled WGS sequence"/>
</dbReference>
<comment type="caution">
    <text evidence="3">The sequence shown here is derived from an EMBL/GenBank/DDBJ whole genome shotgun (WGS) entry which is preliminary data.</text>
</comment>
<feature type="domain" description="HNH nuclease" evidence="1">
    <location>
        <begin position="116"/>
        <end position="192"/>
    </location>
</feature>
<evidence type="ECO:0000259" key="2">
    <source>
        <dbReference type="Pfam" id="PF25324"/>
    </source>
</evidence>
<reference evidence="3" key="1">
    <citation type="submission" date="2021-03" db="EMBL/GenBank/DDBJ databases">
        <title>Comparative genomics and phylogenomic investigation of the class Geoglossomycetes provide insights into ecological specialization and systematics.</title>
        <authorList>
            <person name="Melie T."/>
            <person name="Pirro S."/>
            <person name="Miller A.N."/>
            <person name="Quandt A."/>
        </authorList>
    </citation>
    <scope>NUCLEOTIDE SEQUENCE</scope>
    <source>
        <strain evidence="3">CAQ_001_2017</strain>
    </source>
</reference>
<dbReference type="InterPro" id="IPR003615">
    <property type="entry name" value="HNH_nuc"/>
</dbReference>
<evidence type="ECO:0000313" key="4">
    <source>
        <dbReference type="Proteomes" id="UP000750711"/>
    </source>
</evidence>
<dbReference type="EMBL" id="JAGHQM010000528">
    <property type="protein sequence ID" value="KAH0559756.1"/>
    <property type="molecule type" value="Genomic_DNA"/>
</dbReference>
<dbReference type="Pfam" id="PF13391">
    <property type="entry name" value="HNH_2"/>
    <property type="match status" value="1"/>
</dbReference>
<evidence type="ECO:0000259" key="1">
    <source>
        <dbReference type="Pfam" id="PF13391"/>
    </source>
</evidence>
<evidence type="ECO:0000313" key="3">
    <source>
        <dbReference type="EMBL" id="KAH0559756.1"/>
    </source>
</evidence>